<dbReference type="EMBL" id="JAQQAL010000010">
    <property type="protein sequence ID" value="MDC7225850.1"/>
    <property type="molecule type" value="Genomic_DNA"/>
</dbReference>
<dbReference type="PANTHER" id="PTHR21164">
    <property type="entry name" value="CHORISMATE MUTASE"/>
    <property type="match status" value="1"/>
</dbReference>
<feature type="binding site" evidence="2">
    <location>
        <position position="89"/>
    </location>
    <ligand>
        <name>prephenate</name>
        <dbReference type="ChEBI" id="CHEBI:29934"/>
    </ligand>
</feature>
<accession>A0AAJ1IAT7</accession>
<comment type="caution">
    <text evidence="4">The sequence shown here is derived from an EMBL/GenBank/DDBJ whole genome shotgun (WGS) entry which is preliminary data.</text>
</comment>
<dbReference type="CDD" id="cd02185">
    <property type="entry name" value="AroH"/>
    <property type="match status" value="1"/>
</dbReference>
<feature type="binding site" evidence="2">
    <location>
        <position position="107"/>
    </location>
    <ligand>
        <name>prephenate</name>
        <dbReference type="ChEBI" id="CHEBI:29934"/>
    </ligand>
</feature>
<reference evidence="4 5" key="1">
    <citation type="submission" date="2022-12" db="EMBL/GenBank/DDBJ databases">
        <title>Metagenome assembled genome from gulf of manar.</title>
        <authorList>
            <person name="Kohli P."/>
            <person name="Pk S."/>
            <person name="Venkata Ramana C."/>
            <person name="Sasikala C."/>
        </authorList>
    </citation>
    <scope>NUCLEOTIDE SEQUENCE [LARGE SCALE GENOMIC DNA]</scope>
    <source>
        <strain evidence="4">JB008</strain>
    </source>
</reference>
<evidence type="ECO:0000313" key="4">
    <source>
        <dbReference type="EMBL" id="MDC7225850.1"/>
    </source>
</evidence>
<dbReference type="NCBIfam" id="TIGR01796">
    <property type="entry name" value="CM_mono_aroH"/>
    <property type="match status" value="1"/>
</dbReference>
<dbReference type="Pfam" id="PF07736">
    <property type="entry name" value="CM_1"/>
    <property type="match status" value="1"/>
</dbReference>
<dbReference type="GO" id="GO:0008652">
    <property type="term" value="P:amino acid biosynthetic process"/>
    <property type="evidence" value="ECO:0007669"/>
    <property type="project" value="UniProtKB-UniRule"/>
</dbReference>
<dbReference type="PROSITE" id="PS51167">
    <property type="entry name" value="CHORISMATE_MUT_1"/>
    <property type="match status" value="1"/>
</dbReference>
<dbReference type="EC" id="5.4.99.5" evidence="1 3"/>
<dbReference type="GO" id="GO:0046417">
    <property type="term" value="P:chorismate metabolic process"/>
    <property type="evidence" value="ECO:0007669"/>
    <property type="project" value="TreeGrafter"/>
</dbReference>
<dbReference type="InterPro" id="IPR008243">
    <property type="entry name" value="Chorismate_mutase_AroH"/>
</dbReference>
<sequence length="119" mass="13387">MTKAIRGAVQFKSDDKEIIKERVQFLLSRIMSENELDEENIISVFFSITSDLRSINPAAALRAGGGFSETPLFCAQEPDTEGAMPRAVRVMITCELEREKKDLVHIYIDGAEKLRPDLN</sequence>
<keyword evidence="2 3" id="KW-0057">Aromatic amino acid biosynthesis</keyword>
<dbReference type="GO" id="GO:0004106">
    <property type="term" value="F:chorismate mutase activity"/>
    <property type="evidence" value="ECO:0007669"/>
    <property type="project" value="UniProtKB-UniRule"/>
</dbReference>
<dbReference type="InterPro" id="IPR035959">
    <property type="entry name" value="RutC-like_sf"/>
</dbReference>
<name>A0AAJ1IAT7_9SPIO</name>
<dbReference type="PIRSF" id="PIRSF005965">
    <property type="entry name" value="Chor_mut_AroH"/>
    <property type="match status" value="1"/>
</dbReference>
<gene>
    <name evidence="4" type="primary">aroH</name>
    <name evidence="4" type="ORF">PQJ61_03685</name>
</gene>
<dbReference type="GO" id="GO:0009073">
    <property type="term" value="P:aromatic amino acid family biosynthetic process"/>
    <property type="evidence" value="ECO:0007669"/>
    <property type="project" value="UniProtKB-UniRule"/>
</dbReference>
<evidence type="ECO:0000256" key="2">
    <source>
        <dbReference type="PIRSR" id="PIRSR005965-1"/>
    </source>
</evidence>
<feature type="binding site" evidence="2">
    <location>
        <position position="6"/>
    </location>
    <ligand>
        <name>prephenate</name>
        <dbReference type="ChEBI" id="CHEBI:29934"/>
    </ligand>
</feature>
<dbReference type="Proteomes" id="UP001221217">
    <property type="component" value="Unassembled WGS sequence"/>
</dbReference>
<comment type="catalytic activity">
    <reaction evidence="3">
        <text>chorismate = prephenate</text>
        <dbReference type="Rhea" id="RHEA:13897"/>
        <dbReference type="ChEBI" id="CHEBI:29748"/>
        <dbReference type="ChEBI" id="CHEBI:29934"/>
        <dbReference type="EC" id="5.4.99.5"/>
    </reaction>
</comment>
<keyword evidence="2 3" id="KW-0028">Amino-acid biosynthesis</keyword>
<keyword evidence="3 4" id="KW-0413">Isomerase</keyword>
<dbReference type="PANTHER" id="PTHR21164:SF0">
    <property type="entry name" value="CHORISMATE MUTASE AROH"/>
    <property type="match status" value="1"/>
</dbReference>
<protein>
    <recommendedName>
        <fullName evidence="1 3">chorismate mutase</fullName>
        <ecNumber evidence="1 3">5.4.99.5</ecNumber>
    </recommendedName>
</protein>
<organism evidence="4 5">
    <name type="scientific">Candidatus Thalassospirochaeta sargassi</name>
    <dbReference type="NCBI Taxonomy" id="3119039"/>
    <lineage>
        <taxon>Bacteria</taxon>
        <taxon>Pseudomonadati</taxon>
        <taxon>Spirochaetota</taxon>
        <taxon>Spirochaetia</taxon>
        <taxon>Spirochaetales</taxon>
        <taxon>Spirochaetaceae</taxon>
        <taxon>Candidatus Thalassospirochaeta</taxon>
    </lineage>
</organism>
<dbReference type="SUPFAM" id="SSF55298">
    <property type="entry name" value="YjgF-like"/>
    <property type="match status" value="1"/>
</dbReference>
<evidence type="ECO:0000313" key="5">
    <source>
        <dbReference type="Proteomes" id="UP001221217"/>
    </source>
</evidence>
<proteinExistence type="predicted"/>
<dbReference type="AlphaFoldDB" id="A0AAJ1IAT7"/>
<evidence type="ECO:0000256" key="1">
    <source>
        <dbReference type="NCBIfam" id="TIGR01796"/>
    </source>
</evidence>
<evidence type="ECO:0000256" key="3">
    <source>
        <dbReference type="PROSITE-ProRule" id="PRU00514"/>
    </source>
</evidence>
<dbReference type="Gene3D" id="3.30.1330.40">
    <property type="entry name" value="RutC-like"/>
    <property type="match status" value="1"/>
</dbReference>